<dbReference type="Proteomes" id="UP001597297">
    <property type="component" value="Unassembled WGS sequence"/>
</dbReference>
<evidence type="ECO:0000256" key="1">
    <source>
        <dbReference type="SAM" id="SignalP"/>
    </source>
</evidence>
<evidence type="ECO:0000313" key="2">
    <source>
        <dbReference type="EMBL" id="MFD2277038.1"/>
    </source>
</evidence>
<keyword evidence="3" id="KW-1185">Reference proteome</keyword>
<keyword evidence="1" id="KW-0732">Signal</keyword>
<protein>
    <submittedName>
        <fullName evidence="2">Uncharacterized protein</fullName>
    </submittedName>
</protein>
<dbReference type="RefSeq" id="WP_377093181.1">
    <property type="nucleotide sequence ID" value="NZ_JBHSJM010000001.1"/>
</dbReference>
<reference evidence="3" key="1">
    <citation type="journal article" date="2019" name="Int. J. Syst. Evol. Microbiol.">
        <title>The Global Catalogue of Microorganisms (GCM) 10K type strain sequencing project: providing services to taxonomists for standard genome sequencing and annotation.</title>
        <authorList>
            <consortium name="The Broad Institute Genomics Platform"/>
            <consortium name="The Broad Institute Genome Sequencing Center for Infectious Disease"/>
            <person name="Wu L."/>
            <person name="Ma J."/>
        </authorList>
    </citation>
    <scope>NUCLEOTIDE SEQUENCE [LARGE SCALE GENOMIC DNA]</scope>
    <source>
        <strain evidence="3">JCM 16545</strain>
    </source>
</reference>
<dbReference type="EMBL" id="JBHUJC010000037">
    <property type="protein sequence ID" value="MFD2277038.1"/>
    <property type="molecule type" value="Genomic_DNA"/>
</dbReference>
<accession>A0ABW5E6Y8</accession>
<proteinExistence type="predicted"/>
<sequence length="144" mass="16423">MRCFLLIFSLLLSGVGLAEEQEKSVYALNKEALERAVKIYLAYEARHDVEPNVGADLQLPDKAKFRMKKGAEFDEWIYPIALGLEIKIEEEQRRIVIMAPRACYGWYLIGTDDLTVKGYRGAQIQKIFDALDARRAKLAESPLD</sequence>
<feature type="signal peptide" evidence="1">
    <location>
        <begin position="1"/>
        <end position="18"/>
    </location>
</feature>
<name>A0ABW5E6Y8_9BACT</name>
<gene>
    <name evidence="2" type="ORF">ACFSQZ_11200</name>
</gene>
<organism evidence="2 3">
    <name type="scientific">Rubritalea spongiae</name>
    <dbReference type="NCBI Taxonomy" id="430797"/>
    <lineage>
        <taxon>Bacteria</taxon>
        <taxon>Pseudomonadati</taxon>
        <taxon>Verrucomicrobiota</taxon>
        <taxon>Verrucomicrobiia</taxon>
        <taxon>Verrucomicrobiales</taxon>
        <taxon>Rubritaleaceae</taxon>
        <taxon>Rubritalea</taxon>
    </lineage>
</organism>
<evidence type="ECO:0000313" key="3">
    <source>
        <dbReference type="Proteomes" id="UP001597297"/>
    </source>
</evidence>
<comment type="caution">
    <text evidence="2">The sequence shown here is derived from an EMBL/GenBank/DDBJ whole genome shotgun (WGS) entry which is preliminary data.</text>
</comment>
<feature type="chain" id="PRO_5046290825" evidence="1">
    <location>
        <begin position="19"/>
        <end position="144"/>
    </location>
</feature>